<proteinExistence type="inferred from homology"/>
<dbReference type="EMBL" id="JADIMM010000025">
    <property type="protein sequence ID" value="MBO8457047.1"/>
    <property type="molecule type" value="Genomic_DNA"/>
</dbReference>
<keyword evidence="4 7" id="KW-1133">Transmembrane helix</keyword>
<keyword evidence="5 7" id="KW-0472">Membrane</keyword>
<evidence type="ECO:0000256" key="1">
    <source>
        <dbReference type="ARBA" id="ARBA00004167"/>
    </source>
</evidence>
<dbReference type="InterPro" id="IPR042217">
    <property type="entry name" value="T4SS_VirB10/TrbI"/>
</dbReference>
<dbReference type="Gene3D" id="2.40.128.260">
    <property type="entry name" value="Type IV secretion system, VirB10/TraB/TrbI"/>
    <property type="match status" value="1"/>
</dbReference>
<feature type="transmembrane region" description="Helical" evidence="7">
    <location>
        <begin position="170"/>
        <end position="190"/>
    </location>
</feature>
<evidence type="ECO:0000256" key="3">
    <source>
        <dbReference type="ARBA" id="ARBA00022692"/>
    </source>
</evidence>
<evidence type="ECO:0000256" key="7">
    <source>
        <dbReference type="SAM" id="Phobius"/>
    </source>
</evidence>
<protein>
    <recommendedName>
        <fullName evidence="10">Conjugal transfer protein TrbI</fullName>
    </recommendedName>
</protein>
<sequence>METDENENLENENNQDKTGSIFDMIGNSVSDRDFAEMIRENGNVSGNVSEFEISDEDDSGEEEQDDSVSTDSGFSGQEAPGFVDDLSGNGGDSNIIEPETEYANADEGGIQADGDGEKPGGSGNAGSGEKNFTTLDSGQEEIKPFKVSASEAMEAGTAVTRKPPVLNKQFILYVIIGVFSVLVVFALFIYPEISKRKKEQLNKKPKAVEYPVPDYSSLVNDSPETEVAIGTAENSPEKEKNGGQGETEEEIIDNLPPVNEKYKPQPRQSQVYYGGGGGYSYEVPDTRSDALQSKSINGIKGITPTQKNYLTPDYTASYPVPGGSASAASGSSTAGSNPAGANPYAKFGLPSREEYTNQLMSQYNTTQDSYARQNDQAGKNNFYNQNRGNVSGQWLPLNSIWQGTIFDAVLTSDISTDLPGECTAVITKNIYSSQDGRYLLIPQNSKLYGSYNSSISYSQNRVQVGWHTLIRPDGYMINLGNFNATDSKGASGLKGRINDHPFAYLKALALMSAVNLVNSELQSAGASSGNEYVQNVMANSQEIATTLGGKLIDRAMDVQPTITIKSGTIINIVANTTIELPVMEPWEVTEPYRK</sequence>
<accession>A0A9D9HNC6</accession>
<gene>
    <name evidence="8" type="ORF">IAA81_02325</name>
</gene>
<reference evidence="8" key="2">
    <citation type="journal article" date="2021" name="PeerJ">
        <title>Extensive microbial diversity within the chicken gut microbiome revealed by metagenomics and culture.</title>
        <authorList>
            <person name="Gilroy R."/>
            <person name="Ravi A."/>
            <person name="Getino M."/>
            <person name="Pursley I."/>
            <person name="Horton D.L."/>
            <person name="Alikhan N.F."/>
            <person name="Baker D."/>
            <person name="Gharbi K."/>
            <person name="Hall N."/>
            <person name="Watson M."/>
            <person name="Adriaenssens E.M."/>
            <person name="Foster-Nyarko E."/>
            <person name="Jarju S."/>
            <person name="Secka A."/>
            <person name="Antonio M."/>
            <person name="Oren A."/>
            <person name="Chaudhuri R.R."/>
            <person name="La Ragione R."/>
            <person name="Hildebrand F."/>
            <person name="Pallen M.J."/>
        </authorList>
    </citation>
    <scope>NUCLEOTIDE SEQUENCE</scope>
    <source>
        <strain evidence="8">10532</strain>
    </source>
</reference>
<dbReference type="Pfam" id="PF03743">
    <property type="entry name" value="TrbI"/>
    <property type="match status" value="1"/>
</dbReference>
<dbReference type="GO" id="GO:0016020">
    <property type="term" value="C:membrane"/>
    <property type="evidence" value="ECO:0007669"/>
    <property type="project" value="UniProtKB-SubCell"/>
</dbReference>
<feature type="region of interest" description="Disordered" evidence="6">
    <location>
        <begin position="1"/>
        <end position="139"/>
    </location>
</feature>
<keyword evidence="3 7" id="KW-0812">Transmembrane</keyword>
<dbReference type="AlphaFoldDB" id="A0A9D9HNC6"/>
<evidence type="ECO:0000256" key="5">
    <source>
        <dbReference type="ARBA" id="ARBA00023136"/>
    </source>
</evidence>
<evidence type="ECO:0000256" key="6">
    <source>
        <dbReference type="SAM" id="MobiDB-lite"/>
    </source>
</evidence>
<dbReference type="Proteomes" id="UP000823638">
    <property type="component" value="Unassembled WGS sequence"/>
</dbReference>
<name>A0A9D9HNC6_9SPIR</name>
<comment type="caution">
    <text evidence="8">The sequence shown here is derived from an EMBL/GenBank/DDBJ whole genome shotgun (WGS) entry which is preliminary data.</text>
</comment>
<comment type="subcellular location">
    <subcellularLocation>
        <location evidence="1">Membrane</location>
        <topology evidence="1">Single-pass membrane protein</topology>
    </subcellularLocation>
</comment>
<feature type="region of interest" description="Disordered" evidence="6">
    <location>
        <begin position="229"/>
        <end position="276"/>
    </location>
</feature>
<comment type="similarity">
    <text evidence="2">Belongs to the TrbI/VirB10 family.</text>
</comment>
<feature type="compositionally biased region" description="Basic and acidic residues" evidence="6">
    <location>
        <begin position="30"/>
        <end position="39"/>
    </location>
</feature>
<feature type="compositionally biased region" description="Acidic residues" evidence="6">
    <location>
        <begin position="1"/>
        <end position="10"/>
    </location>
</feature>
<evidence type="ECO:0000256" key="2">
    <source>
        <dbReference type="ARBA" id="ARBA00010265"/>
    </source>
</evidence>
<evidence type="ECO:0008006" key="10">
    <source>
        <dbReference type="Google" id="ProtNLM"/>
    </source>
</evidence>
<evidence type="ECO:0000313" key="8">
    <source>
        <dbReference type="EMBL" id="MBO8457047.1"/>
    </source>
</evidence>
<evidence type="ECO:0000256" key="4">
    <source>
        <dbReference type="ARBA" id="ARBA00022989"/>
    </source>
</evidence>
<dbReference type="InterPro" id="IPR005498">
    <property type="entry name" value="T4SS_VirB10/TraB/TrbI"/>
</dbReference>
<feature type="compositionally biased region" description="Acidic residues" evidence="6">
    <location>
        <begin position="52"/>
        <end position="68"/>
    </location>
</feature>
<dbReference type="CDD" id="cd16429">
    <property type="entry name" value="VirB10"/>
    <property type="match status" value="1"/>
</dbReference>
<organism evidence="8 9">
    <name type="scientific">Candidatus Gallitreponema excrementavium</name>
    <dbReference type="NCBI Taxonomy" id="2840840"/>
    <lineage>
        <taxon>Bacteria</taxon>
        <taxon>Pseudomonadati</taxon>
        <taxon>Spirochaetota</taxon>
        <taxon>Spirochaetia</taxon>
        <taxon>Spirochaetales</taxon>
        <taxon>Candidatus Gallitreponema</taxon>
    </lineage>
</organism>
<evidence type="ECO:0000313" key="9">
    <source>
        <dbReference type="Proteomes" id="UP000823638"/>
    </source>
</evidence>
<reference evidence="8" key="1">
    <citation type="submission" date="2020-10" db="EMBL/GenBank/DDBJ databases">
        <authorList>
            <person name="Gilroy R."/>
        </authorList>
    </citation>
    <scope>NUCLEOTIDE SEQUENCE</scope>
    <source>
        <strain evidence="8">10532</strain>
    </source>
</reference>